<keyword evidence="4" id="KW-0167">Capsid protein</keyword>
<comment type="subcellular location">
    <subcellularLocation>
        <location evidence="2">Spore coat</location>
    </subcellularLocation>
</comment>
<dbReference type="OrthoDB" id="1682820at2"/>
<dbReference type="InterPro" id="IPR012851">
    <property type="entry name" value="Spore_coat_CotF-like"/>
</dbReference>
<dbReference type="PANTHER" id="PTHR39183">
    <property type="entry name" value="SPORE COAT PROTEIN F-LIKE PROTEIN YHCQ"/>
    <property type="match status" value="1"/>
</dbReference>
<dbReference type="InterPro" id="IPR012347">
    <property type="entry name" value="Ferritin-like"/>
</dbReference>
<dbReference type="Gene3D" id="1.20.1260.10">
    <property type="match status" value="1"/>
</dbReference>
<keyword evidence="4" id="KW-0946">Virion</keyword>
<evidence type="ECO:0000313" key="4">
    <source>
        <dbReference type="EMBL" id="QAA33931.1"/>
    </source>
</evidence>
<dbReference type="RefSeq" id="WP_128214651.1">
    <property type="nucleotide sequence ID" value="NZ_CP025746.1"/>
</dbReference>
<dbReference type="EMBL" id="CP025746">
    <property type="protein sequence ID" value="QAA33931.1"/>
    <property type="molecule type" value="Genomic_DNA"/>
</dbReference>
<evidence type="ECO:0000256" key="1">
    <source>
        <dbReference type="ARBA" id="ARBA00022969"/>
    </source>
</evidence>
<sequence length="100" mass="10621">MSTLLENMGLKDTVMNDEIILSNMIGSAKCSANAYLNATLTSSTPELRAMYASSLSQVINGHAALCELAISRGFNNPYAAPTDILADAYKKSEGVTSKND</sequence>
<reference evidence="4 5" key="1">
    <citation type="submission" date="2018-01" db="EMBL/GenBank/DDBJ databases">
        <title>Genome Sequencing and Assembly of Anaerobacter polyendosporus strain CT4.</title>
        <authorList>
            <person name="Tachaapaikoon C."/>
            <person name="Sutheeworapong S."/>
            <person name="Jenjaroenpun P."/>
            <person name="Wongsurawat T."/>
            <person name="Nookeaw I."/>
            <person name="Cheawchanlertfa P."/>
            <person name="Kosugi A."/>
            <person name="Cheevadhanarak S."/>
            <person name="Ratanakhanokchai K."/>
        </authorList>
    </citation>
    <scope>NUCLEOTIDE SEQUENCE [LARGE SCALE GENOMIC DNA]</scope>
    <source>
        <strain evidence="4 5">CT4</strain>
    </source>
</reference>
<proteinExistence type="inferred from homology"/>
<evidence type="ECO:0000313" key="5">
    <source>
        <dbReference type="Proteomes" id="UP000286268"/>
    </source>
</evidence>
<comment type="similarity">
    <text evidence="3">Belongs to the CotF family.</text>
</comment>
<protein>
    <submittedName>
        <fullName evidence="4">Spore coat protein</fullName>
    </submittedName>
</protein>
<dbReference type="Pfam" id="PF07875">
    <property type="entry name" value="Coat_F"/>
    <property type="match status" value="1"/>
</dbReference>
<dbReference type="Proteomes" id="UP000286268">
    <property type="component" value="Chromosome"/>
</dbReference>
<dbReference type="GO" id="GO:0030435">
    <property type="term" value="P:sporulation resulting in formation of a cellular spore"/>
    <property type="evidence" value="ECO:0007669"/>
    <property type="project" value="UniProtKB-KW"/>
</dbReference>
<evidence type="ECO:0000256" key="2">
    <source>
        <dbReference type="ARBA" id="ARBA00024325"/>
    </source>
</evidence>
<gene>
    <name evidence="4" type="ORF">C1I91_21130</name>
</gene>
<keyword evidence="5" id="KW-1185">Reference proteome</keyword>
<keyword evidence="1" id="KW-0749">Sporulation</keyword>
<evidence type="ECO:0000256" key="3">
    <source>
        <dbReference type="ARBA" id="ARBA00024344"/>
    </source>
</evidence>
<dbReference type="PANTHER" id="PTHR39183:SF1">
    <property type="entry name" value="SPORE COAT PROTEIN F-LIKE PROTEIN YHCQ"/>
    <property type="match status" value="1"/>
</dbReference>
<dbReference type="AlphaFoldDB" id="A0A410DY11"/>
<name>A0A410DY11_9CLOT</name>
<organism evidence="4 5">
    <name type="scientific">Clostridium manihotivorum</name>
    <dbReference type="NCBI Taxonomy" id="2320868"/>
    <lineage>
        <taxon>Bacteria</taxon>
        <taxon>Bacillati</taxon>
        <taxon>Bacillota</taxon>
        <taxon>Clostridia</taxon>
        <taxon>Eubacteriales</taxon>
        <taxon>Clostridiaceae</taxon>
        <taxon>Clostridium</taxon>
    </lineage>
</organism>
<accession>A0A410DY11</accession>
<dbReference type="KEGG" id="cmah:C1I91_21130"/>